<dbReference type="EMBL" id="CADEHS020000007">
    <property type="protein sequence ID" value="CAG9943696.1"/>
    <property type="molecule type" value="Genomic_DNA"/>
</dbReference>
<reference evidence="1" key="2">
    <citation type="submission" date="2021-10" db="EMBL/GenBank/DDBJ databases">
        <authorList>
            <person name="Piombo E."/>
        </authorList>
    </citation>
    <scope>NUCLEOTIDE SEQUENCE</scope>
</reference>
<gene>
    <name evidence="1" type="ORF">CRV2_00000857</name>
</gene>
<reference evidence="1" key="1">
    <citation type="submission" date="2020-04" db="EMBL/GenBank/DDBJ databases">
        <authorList>
            <person name="Broberg M."/>
        </authorList>
    </citation>
    <scope>NUCLEOTIDE SEQUENCE</scope>
</reference>
<evidence type="ECO:0000313" key="2">
    <source>
        <dbReference type="Proteomes" id="UP000836387"/>
    </source>
</evidence>
<organism evidence="1 2">
    <name type="scientific">Clonostachys rosea f. rosea IK726</name>
    <dbReference type="NCBI Taxonomy" id="1349383"/>
    <lineage>
        <taxon>Eukaryota</taxon>
        <taxon>Fungi</taxon>
        <taxon>Dikarya</taxon>
        <taxon>Ascomycota</taxon>
        <taxon>Pezizomycotina</taxon>
        <taxon>Sordariomycetes</taxon>
        <taxon>Hypocreomycetidae</taxon>
        <taxon>Hypocreales</taxon>
        <taxon>Bionectriaceae</taxon>
        <taxon>Clonostachys</taxon>
    </lineage>
</organism>
<sequence length="151" mass="16186">MAGLLDNQYWAPAWGRLEVALSENDLKLMLQEAGFEEPANLLRKSHCAPKAVSREVAALTTKAELGVGGGGAGAGAQDRQFVIKPEPTRRRGGAELLGVIIVPAQLANRHLTPGSTSSAFQGSKYSPACEQPEDTAGYCYLILLHDHYQAR</sequence>
<name>A0ACA9TRW3_BIOOC</name>
<accession>A0ACA9TRW3</accession>
<protein>
    <submittedName>
        <fullName evidence="1">Uncharacterized protein</fullName>
    </submittedName>
</protein>
<comment type="caution">
    <text evidence="1">The sequence shown here is derived from an EMBL/GenBank/DDBJ whole genome shotgun (WGS) entry which is preliminary data.</text>
</comment>
<proteinExistence type="predicted"/>
<keyword evidence="2" id="KW-1185">Reference proteome</keyword>
<evidence type="ECO:0000313" key="1">
    <source>
        <dbReference type="EMBL" id="CAG9943696.1"/>
    </source>
</evidence>
<dbReference type="Proteomes" id="UP000836387">
    <property type="component" value="Unassembled WGS sequence"/>
</dbReference>